<dbReference type="NCBIfam" id="TIGR02937">
    <property type="entry name" value="sigma70-ECF"/>
    <property type="match status" value="1"/>
</dbReference>
<comment type="similarity">
    <text evidence="1">Belongs to the sigma-70 factor family. ECF subfamily.</text>
</comment>
<evidence type="ECO:0000256" key="1">
    <source>
        <dbReference type="ARBA" id="ARBA00010641"/>
    </source>
</evidence>
<keyword evidence="9" id="KW-1185">Reference proteome</keyword>
<organism evidence="8 9">
    <name type="scientific">Emticicia aquatilis</name>
    <dbReference type="NCBI Taxonomy" id="1537369"/>
    <lineage>
        <taxon>Bacteria</taxon>
        <taxon>Pseudomonadati</taxon>
        <taxon>Bacteroidota</taxon>
        <taxon>Cytophagia</taxon>
        <taxon>Cytophagales</taxon>
        <taxon>Leadbetterellaceae</taxon>
        <taxon>Emticicia</taxon>
    </lineage>
</organism>
<dbReference type="GO" id="GO:0016987">
    <property type="term" value="F:sigma factor activity"/>
    <property type="evidence" value="ECO:0007669"/>
    <property type="project" value="UniProtKB-KW"/>
</dbReference>
<dbReference type="InterPro" id="IPR013325">
    <property type="entry name" value="RNA_pol_sigma_r2"/>
</dbReference>
<dbReference type="CDD" id="cd06171">
    <property type="entry name" value="Sigma70_r4"/>
    <property type="match status" value="1"/>
</dbReference>
<dbReference type="InterPro" id="IPR007627">
    <property type="entry name" value="RNA_pol_sigma70_r2"/>
</dbReference>
<dbReference type="RefSeq" id="WP_188766159.1">
    <property type="nucleotide sequence ID" value="NZ_BMKK01000004.1"/>
</dbReference>
<reference evidence="8" key="1">
    <citation type="journal article" date="2014" name="Int. J. Syst. Evol. Microbiol.">
        <title>Complete genome sequence of Corynebacterium casei LMG S-19264T (=DSM 44701T), isolated from a smear-ripened cheese.</title>
        <authorList>
            <consortium name="US DOE Joint Genome Institute (JGI-PGF)"/>
            <person name="Walter F."/>
            <person name="Albersmeier A."/>
            <person name="Kalinowski J."/>
            <person name="Ruckert C."/>
        </authorList>
    </citation>
    <scope>NUCLEOTIDE SEQUENCE</scope>
    <source>
        <strain evidence="8">CGMCC 1.15958</strain>
    </source>
</reference>
<feature type="domain" description="RNA polymerase sigma factor 70 region 4 type 2" evidence="7">
    <location>
        <begin position="112"/>
        <end position="163"/>
    </location>
</feature>
<accession>A0A916YR70</accession>
<dbReference type="SUPFAM" id="SSF88659">
    <property type="entry name" value="Sigma3 and sigma4 domains of RNA polymerase sigma factors"/>
    <property type="match status" value="1"/>
</dbReference>
<name>A0A916YR70_9BACT</name>
<dbReference type="Pfam" id="PF08281">
    <property type="entry name" value="Sigma70_r4_2"/>
    <property type="match status" value="1"/>
</dbReference>
<dbReference type="InterPro" id="IPR013249">
    <property type="entry name" value="RNA_pol_sigma70_r4_t2"/>
</dbReference>
<proteinExistence type="inferred from homology"/>
<evidence type="ECO:0000313" key="8">
    <source>
        <dbReference type="EMBL" id="GGD57745.1"/>
    </source>
</evidence>
<dbReference type="InterPro" id="IPR013324">
    <property type="entry name" value="RNA_pol_sigma_r3/r4-like"/>
</dbReference>
<protein>
    <submittedName>
        <fullName evidence="8">RNA polymerase sigma factor</fullName>
    </submittedName>
</protein>
<dbReference type="GO" id="GO:0006352">
    <property type="term" value="P:DNA-templated transcription initiation"/>
    <property type="evidence" value="ECO:0007669"/>
    <property type="project" value="InterPro"/>
</dbReference>
<evidence type="ECO:0000256" key="4">
    <source>
        <dbReference type="ARBA" id="ARBA00023125"/>
    </source>
</evidence>
<evidence type="ECO:0000256" key="3">
    <source>
        <dbReference type="ARBA" id="ARBA00023082"/>
    </source>
</evidence>
<evidence type="ECO:0000256" key="2">
    <source>
        <dbReference type="ARBA" id="ARBA00023015"/>
    </source>
</evidence>
<dbReference type="Pfam" id="PF04542">
    <property type="entry name" value="Sigma70_r2"/>
    <property type="match status" value="1"/>
</dbReference>
<feature type="domain" description="RNA polymerase sigma-70 region 2" evidence="6">
    <location>
        <begin position="21"/>
        <end position="86"/>
    </location>
</feature>
<dbReference type="InterPro" id="IPR014284">
    <property type="entry name" value="RNA_pol_sigma-70_dom"/>
</dbReference>
<keyword evidence="5" id="KW-0804">Transcription</keyword>
<dbReference type="InterPro" id="IPR039425">
    <property type="entry name" value="RNA_pol_sigma-70-like"/>
</dbReference>
<dbReference type="PANTHER" id="PTHR43133:SF8">
    <property type="entry name" value="RNA POLYMERASE SIGMA FACTOR HI_1459-RELATED"/>
    <property type="match status" value="1"/>
</dbReference>
<dbReference type="InterPro" id="IPR036388">
    <property type="entry name" value="WH-like_DNA-bd_sf"/>
</dbReference>
<gene>
    <name evidence="8" type="ORF">GCM10011514_22300</name>
</gene>
<keyword evidence="4" id="KW-0238">DNA-binding</keyword>
<keyword evidence="3" id="KW-0731">Sigma factor</keyword>
<keyword evidence="2" id="KW-0805">Transcription regulation</keyword>
<comment type="caution">
    <text evidence="8">The sequence shown here is derived from an EMBL/GenBank/DDBJ whole genome shotgun (WGS) entry which is preliminary data.</text>
</comment>
<evidence type="ECO:0000313" key="9">
    <source>
        <dbReference type="Proteomes" id="UP000609064"/>
    </source>
</evidence>
<reference evidence="8" key="2">
    <citation type="submission" date="2020-09" db="EMBL/GenBank/DDBJ databases">
        <authorList>
            <person name="Sun Q."/>
            <person name="Zhou Y."/>
        </authorList>
    </citation>
    <scope>NUCLEOTIDE SEQUENCE</scope>
    <source>
        <strain evidence="8">CGMCC 1.15958</strain>
    </source>
</reference>
<dbReference type="EMBL" id="BMKK01000004">
    <property type="protein sequence ID" value="GGD57745.1"/>
    <property type="molecule type" value="Genomic_DNA"/>
</dbReference>
<dbReference type="SUPFAM" id="SSF88946">
    <property type="entry name" value="Sigma2 domain of RNA polymerase sigma factors"/>
    <property type="match status" value="1"/>
</dbReference>
<dbReference type="PANTHER" id="PTHR43133">
    <property type="entry name" value="RNA POLYMERASE ECF-TYPE SIGMA FACTO"/>
    <property type="match status" value="1"/>
</dbReference>
<dbReference type="Gene3D" id="1.10.10.10">
    <property type="entry name" value="Winged helix-like DNA-binding domain superfamily/Winged helix DNA-binding domain"/>
    <property type="match status" value="1"/>
</dbReference>
<dbReference type="Gene3D" id="1.10.1740.10">
    <property type="match status" value="1"/>
</dbReference>
<dbReference type="Proteomes" id="UP000609064">
    <property type="component" value="Unassembled WGS sequence"/>
</dbReference>
<evidence type="ECO:0000259" key="7">
    <source>
        <dbReference type="Pfam" id="PF08281"/>
    </source>
</evidence>
<dbReference type="AlphaFoldDB" id="A0A916YR70"/>
<dbReference type="GO" id="GO:0003677">
    <property type="term" value="F:DNA binding"/>
    <property type="evidence" value="ECO:0007669"/>
    <property type="project" value="UniProtKB-KW"/>
</dbReference>
<sequence length="174" mass="21251">MTDETAMLCVFNGELDKAAILYERYKRPLLNFFLRFGVEWETSHDLTQQTFYRMIHYRHSYRDGYEFRTWIYRIARNLFHDHLKDNHLKMSELNDSHDFEEEETFDDQNHQLIRIALQKLPDEYREVLHLSRFEDMKYEQIAEMLNVSVSVVKVRVHRAIKKLREVYLSLDVDV</sequence>
<evidence type="ECO:0000256" key="5">
    <source>
        <dbReference type="ARBA" id="ARBA00023163"/>
    </source>
</evidence>
<evidence type="ECO:0000259" key="6">
    <source>
        <dbReference type="Pfam" id="PF04542"/>
    </source>
</evidence>